<dbReference type="Gene3D" id="3.30.1330.40">
    <property type="entry name" value="RutC-like"/>
    <property type="match status" value="1"/>
</dbReference>
<dbReference type="PANTHER" id="PTHR11803:SF39">
    <property type="entry name" value="2-IMINOBUTANOATE_2-IMINOPROPANOATE DEAMINASE"/>
    <property type="match status" value="1"/>
</dbReference>
<dbReference type="SUPFAM" id="SSF55298">
    <property type="entry name" value="YjgF-like"/>
    <property type="match status" value="1"/>
</dbReference>
<dbReference type="InterPro" id="IPR019897">
    <property type="entry name" value="RidA_CS"/>
</dbReference>
<evidence type="ECO:0000256" key="1">
    <source>
        <dbReference type="ARBA" id="ARBA00010552"/>
    </source>
</evidence>
<dbReference type="FunFam" id="3.30.1330.40:FF:000001">
    <property type="entry name" value="L-PSP family endoribonuclease"/>
    <property type="match status" value="1"/>
</dbReference>
<dbReference type="Pfam" id="PF01042">
    <property type="entry name" value="Ribonuc_L-PSP"/>
    <property type="match status" value="1"/>
</dbReference>
<comment type="similarity">
    <text evidence="1">Belongs to the RutC family.</text>
</comment>
<dbReference type="NCBIfam" id="TIGR00004">
    <property type="entry name" value="Rid family detoxifying hydrolase"/>
    <property type="match status" value="1"/>
</dbReference>
<dbReference type="GO" id="GO:0019239">
    <property type="term" value="F:deaminase activity"/>
    <property type="evidence" value="ECO:0007669"/>
    <property type="project" value="TreeGrafter"/>
</dbReference>
<dbReference type="GO" id="GO:0005829">
    <property type="term" value="C:cytosol"/>
    <property type="evidence" value="ECO:0007669"/>
    <property type="project" value="TreeGrafter"/>
</dbReference>
<name>A0A117LGI5_9CHLR</name>
<dbReference type="CDD" id="cd00448">
    <property type="entry name" value="YjgF_YER057c_UK114_family"/>
    <property type="match status" value="1"/>
</dbReference>
<accession>A0A117LGI5</accession>
<dbReference type="EMBL" id="LGFU01000103">
    <property type="protein sequence ID" value="KUK45968.1"/>
    <property type="molecule type" value="Genomic_DNA"/>
</dbReference>
<gene>
    <name evidence="2" type="ORF">XD73_1160</name>
</gene>
<evidence type="ECO:0000313" key="2">
    <source>
        <dbReference type="EMBL" id="KUK45968.1"/>
    </source>
</evidence>
<reference evidence="2 3" key="1">
    <citation type="journal article" date="2015" name="MBio">
        <title>Genome-Resolved Metagenomic Analysis Reveals Roles for Candidate Phyla and Other Microbial Community Members in Biogeochemical Transformations in Oil Reservoirs.</title>
        <authorList>
            <person name="Hu P."/>
            <person name="Tom L."/>
            <person name="Singh A."/>
            <person name="Thomas B.C."/>
            <person name="Baker B.J."/>
            <person name="Piceno Y.M."/>
            <person name="Andersen G.L."/>
            <person name="Banfield J.F."/>
        </authorList>
    </citation>
    <scope>NUCLEOTIDE SEQUENCE [LARGE SCALE GENOMIC DNA]</scope>
    <source>
        <strain evidence="2">46_16</strain>
    </source>
</reference>
<dbReference type="AlphaFoldDB" id="A0A117LGI5"/>
<evidence type="ECO:0000313" key="3">
    <source>
        <dbReference type="Proteomes" id="UP000064249"/>
    </source>
</evidence>
<dbReference type="InterPro" id="IPR035959">
    <property type="entry name" value="RutC-like_sf"/>
</dbReference>
<protein>
    <submittedName>
        <fullName evidence="2">Endoribonuclease L-PSP</fullName>
    </submittedName>
</protein>
<dbReference type="Proteomes" id="UP000064249">
    <property type="component" value="Unassembled WGS sequence"/>
</dbReference>
<dbReference type="InterPro" id="IPR006056">
    <property type="entry name" value="RidA"/>
</dbReference>
<sequence length="130" mass="13484">MGTIKETISKAEQAPQAVGPYSLAVKAGNFVFTAGQLGLDAESGSLVEGGIQAQTKKALENLCAVLKEAGSDISLVVKTTVFLQHISDFAAMNDVYATFFKTDAPARSAVEIAALPKGGLVEIEAVALLK</sequence>
<dbReference type="InterPro" id="IPR006175">
    <property type="entry name" value="YjgF/YER057c/UK114"/>
</dbReference>
<dbReference type="PROSITE" id="PS01094">
    <property type="entry name" value="UPF0076"/>
    <property type="match status" value="1"/>
</dbReference>
<proteinExistence type="inferred from homology"/>
<comment type="caution">
    <text evidence="2">The sequence shown here is derived from an EMBL/GenBank/DDBJ whole genome shotgun (WGS) entry which is preliminary data.</text>
</comment>
<organism evidence="2 3">
    <name type="scientific">Anaerolinea thermophila</name>
    <dbReference type="NCBI Taxonomy" id="167964"/>
    <lineage>
        <taxon>Bacteria</taxon>
        <taxon>Bacillati</taxon>
        <taxon>Chloroflexota</taxon>
        <taxon>Anaerolineae</taxon>
        <taxon>Anaerolineales</taxon>
        <taxon>Anaerolineaceae</taxon>
        <taxon>Anaerolinea</taxon>
    </lineage>
</organism>
<dbReference type="PATRIC" id="fig|167964.4.peg.1178"/>
<dbReference type="PANTHER" id="PTHR11803">
    <property type="entry name" value="2-IMINOBUTANOATE/2-IMINOPROPANOATE DEAMINASE RIDA"/>
    <property type="match status" value="1"/>
</dbReference>